<dbReference type="SUPFAM" id="SSF52172">
    <property type="entry name" value="CheY-like"/>
    <property type="match status" value="1"/>
</dbReference>
<dbReference type="RefSeq" id="WP_157344334.1">
    <property type="nucleotide sequence ID" value="NZ_WSEK01000004.1"/>
</dbReference>
<evidence type="ECO:0000259" key="1">
    <source>
        <dbReference type="PROSITE" id="PS50921"/>
    </source>
</evidence>
<dbReference type="Proteomes" id="UP000473525">
    <property type="component" value="Unassembled WGS sequence"/>
</dbReference>
<dbReference type="InterPro" id="IPR005561">
    <property type="entry name" value="ANTAR"/>
</dbReference>
<evidence type="ECO:0000313" key="3">
    <source>
        <dbReference type="Proteomes" id="UP000473525"/>
    </source>
</evidence>
<reference evidence="2 3" key="1">
    <citation type="submission" date="2019-12" db="EMBL/GenBank/DDBJ databases">
        <authorList>
            <person name="Huq M.A."/>
        </authorList>
    </citation>
    <scope>NUCLEOTIDE SEQUENCE [LARGE SCALE GENOMIC DNA]</scope>
    <source>
        <strain evidence="2 3">MAH-18</strain>
    </source>
</reference>
<dbReference type="Pfam" id="PF03861">
    <property type="entry name" value="ANTAR"/>
    <property type="match status" value="1"/>
</dbReference>
<evidence type="ECO:0000313" key="2">
    <source>
        <dbReference type="EMBL" id="MVQ51117.1"/>
    </source>
</evidence>
<dbReference type="InterPro" id="IPR011006">
    <property type="entry name" value="CheY-like_superfamily"/>
</dbReference>
<dbReference type="GO" id="GO:0003723">
    <property type="term" value="F:RNA binding"/>
    <property type="evidence" value="ECO:0007669"/>
    <property type="project" value="InterPro"/>
</dbReference>
<name>A0A6L6XWL8_9ACTN</name>
<dbReference type="EMBL" id="WSEK01000004">
    <property type="protein sequence ID" value="MVQ51117.1"/>
    <property type="molecule type" value="Genomic_DNA"/>
</dbReference>
<keyword evidence="3" id="KW-1185">Reference proteome</keyword>
<dbReference type="Gene3D" id="1.10.10.10">
    <property type="entry name" value="Winged helix-like DNA-binding domain superfamily/Winged helix DNA-binding domain"/>
    <property type="match status" value="1"/>
</dbReference>
<dbReference type="InterPro" id="IPR036388">
    <property type="entry name" value="WH-like_DNA-bd_sf"/>
</dbReference>
<comment type="caution">
    <text evidence="2">The sequence shown here is derived from an EMBL/GenBank/DDBJ whole genome shotgun (WGS) entry which is preliminary data.</text>
</comment>
<dbReference type="PROSITE" id="PS50921">
    <property type="entry name" value="ANTAR"/>
    <property type="match status" value="1"/>
</dbReference>
<feature type="domain" description="ANTAR" evidence="1">
    <location>
        <begin position="22"/>
        <end position="83"/>
    </location>
</feature>
<dbReference type="AlphaFoldDB" id="A0A6L6XWL8"/>
<sequence>MTTQQRSTTVAPGGSAAVLADLAHAQQRIAQLTEALDTRGVIGRAQGIIMERYEVDEGQALEVLKRVSSQSDIPLRDIAAHLVETRRLPK</sequence>
<gene>
    <name evidence="2" type="ORF">GON03_18200</name>
</gene>
<protein>
    <submittedName>
        <fullName evidence="2">ANTAR domain-containing protein</fullName>
    </submittedName>
</protein>
<organism evidence="2 3">
    <name type="scientific">Nocardioides agri</name>
    <dbReference type="NCBI Taxonomy" id="2682843"/>
    <lineage>
        <taxon>Bacteria</taxon>
        <taxon>Bacillati</taxon>
        <taxon>Actinomycetota</taxon>
        <taxon>Actinomycetes</taxon>
        <taxon>Propionibacteriales</taxon>
        <taxon>Nocardioidaceae</taxon>
        <taxon>Nocardioides</taxon>
    </lineage>
</organism>
<proteinExistence type="predicted"/>
<dbReference type="SMART" id="SM01012">
    <property type="entry name" value="ANTAR"/>
    <property type="match status" value="1"/>
</dbReference>
<accession>A0A6L6XWL8</accession>